<comment type="caution">
    <text evidence="1">The sequence shown here is derived from an EMBL/GenBank/DDBJ whole genome shotgun (WGS) entry which is preliminary data.</text>
</comment>
<protein>
    <recommendedName>
        <fullName evidence="3">Major capsid protein E</fullName>
    </recommendedName>
</protein>
<dbReference type="EMBL" id="RBKU01000001">
    <property type="protein sequence ID" value="RKR84907.1"/>
    <property type="molecule type" value="Genomic_DNA"/>
</dbReference>
<proteinExistence type="predicted"/>
<sequence>MSSTINLSAVTFDGKEVMSLREAFYQSVFQNPTIDQFHTVVTGIKAKQQMVYLGQYGLTGKKITDCGITPTASAIPAIEKFWQPQYIGDRIQECYTDLLQTFFVWGLKNGVQKSDLTNTDFALFLEERFSLAAYETALRFAWLGNTAADIATNGGYLANSVDPGYFNALNGFWAQAKAIAVADGTKHIAIANNAGSSYAAQAFTQADTDAKVVTTMFESMIYNADLRLRGAKDKVIVATQSVVDQYARERKAVSNIELAYERTESGIDTFKIDGVDVIPFQFLDRHIRNYENNGTKWNQPHRALFTTKSNLQIGTEEVSNLSELDPFYDKIGKKYNVDYAFNLDAKIAEDYLTMVAY</sequence>
<dbReference type="AlphaFoldDB" id="A0A495J7P7"/>
<evidence type="ECO:0000313" key="2">
    <source>
        <dbReference type="Proteomes" id="UP000268007"/>
    </source>
</evidence>
<keyword evidence="2" id="KW-1185">Reference proteome</keyword>
<name>A0A495J7P7_9SPHI</name>
<accession>A0A495J7P7</accession>
<evidence type="ECO:0000313" key="1">
    <source>
        <dbReference type="EMBL" id="RKR84907.1"/>
    </source>
</evidence>
<evidence type="ECO:0008006" key="3">
    <source>
        <dbReference type="Google" id="ProtNLM"/>
    </source>
</evidence>
<gene>
    <name evidence="1" type="ORF">BDD43_5160</name>
</gene>
<organism evidence="1 2">
    <name type="scientific">Mucilaginibacter gracilis</name>
    <dbReference type="NCBI Taxonomy" id="423350"/>
    <lineage>
        <taxon>Bacteria</taxon>
        <taxon>Pseudomonadati</taxon>
        <taxon>Bacteroidota</taxon>
        <taxon>Sphingobacteriia</taxon>
        <taxon>Sphingobacteriales</taxon>
        <taxon>Sphingobacteriaceae</taxon>
        <taxon>Mucilaginibacter</taxon>
    </lineage>
</organism>
<reference evidence="1 2" key="1">
    <citation type="submission" date="2018-10" db="EMBL/GenBank/DDBJ databases">
        <title>Genomic Encyclopedia of Archaeal and Bacterial Type Strains, Phase II (KMG-II): from individual species to whole genera.</title>
        <authorList>
            <person name="Goeker M."/>
        </authorList>
    </citation>
    <scope>NUCLEOTIDE SEQUENCE [LARGE SCALE GENOMIC DNA]</scope>
    <source>
        <strain evidence="1 2">DSM 18602</strain>
    </source>
</reference>
<dbReference type="OrthoDB" id="1032063at2"/>
<dbReference type="RefSeq" id="WP_121200866.1">
    <property type="nucleotide sequence ID" value="NZ_RBKU01000001.1"/>
</dbReference>
<dbReference type="Proteomes" id="UP000268007">
    <property type="component" value="Unassembled WGS sequence"/>
</dbReference>